<name>A0A921Q8F3_SORBI</name>
<dbReference type="AlphaFoldDB" id="A0A921Q8F3"/>
<dbReference type="PANTHER" id="PTHR44083:SF49">
    <property type="entry name" value="OS05G0240200 PROTEIN"/>
    <property type="match status" value="1"/>
</dbReference>
<keyword evidence="1" id="KW-0853">WD repeat</keyword>
<reference evidence="2" key="2">
    <citation type="submission" date="2020-10" db="EMBL/GenBank/DDBJ databases">
        <authorList>
            <person name="Cooper E.A."/>
            <person name="Brenton Z.W."/>
            <person name="Flinn B.S."/>
            <person name="Jenkins J."/>
            <person name="Shu S."/>
            <person name="Flowers D."/>
            <person name="Luo F."/>
            <person name="Wang Y."/>
            <person name="Xia P."/>
            <person name="Barry K."/>
            <person name="Daum C."/>
            <person name="Lipzen A."/>
            <person name="Yoshinaga Y."/>
            <person name="Schmutz J."/>
            <person name="Saski C."/>
            <person name="Vermerris W."/>
            <person name="Kresovich S."/>
        </authorList>
    </citation>
    <scope>NUCLEOTIDE SEQUENCE</scope>
</reference>
<dbReference type="EMBL" id="CM027688">
    <property type="protein sequence ID" value="KAG0517028.1"/>
    <property type="molecule type" value="Genomic_DNA"/>
</dbReference>
<evidence type="ECO:0000313" key="3">
    <source>
        <dbReference type="Proteomes" id="UP000807115"/>
    </source>
</evidence>
<dbReference type="Pfam" id="PF00400">
    <property type="entry name" value="WD40"/>
    <property type="match status" value="1"/>
</dbReference>
<dbReference type="PROSITE" id="PS50294">
    <property type="entry name" value="WD_REPEATS_REGION"/>
    <property type="match status" value="1"/>
</dbReference>
<dbReference type="PANTHER" id="PTHR44083">
    <property type="entry name" value="TOPLESS-RELATED PROTEIN 1-RELATED"/>
    <property type="match status" value="1"/>
</dbReference>
<organism evidence="2 3">
    <name type="scientific">Sorghum bicolor</name>
    <name type="common">Sorghum</name>
    <name type="synonym">Sorghum vulgare</name>
    <dbReference type="NCBI Taxonomy" id="4558"/>
    <lineage>
        <taxon>Eukaryota</taxon>
        <taxon>Viridiplantae</taxon>
        <taxon>Streptophyta</taxon>
        <taxon>Embryophyta</taxon>
        <taxon>Tracheophyta</taxon>
        <taxon>Spermatophyta</taxon>
        <taxon>Magnoliopsida</taxon>
        <taxon>Liliopsida</taxon>
        <taxon>Poales</taxon>
        <taxon>Poaceae</taxon>
        <taxon>PACMAD clade</taxon>
        <taxon>Panicoideae</taxon>
        <taxon>Andropogonodae</taxon>
        <taxon>Andropogoneae</taxon>
        <taxon>Sorghinae</taxon>
        <taxon>Sorghum</taxon>
    </lineage>
</organism>
<sequence length="385" mass="42222">MEMSRAPELVTQAWKLADIVGSEHIQILRMPDPEASPSKVMRLPYTDNGMELLALCSNAVHKLWKWEQSDKNPRGELSKSVPPVLWQPENGILMTNDITNGNNPEEATACTALSKDDSYLVSASGGRVSLFNMKTFKVMATFMAPPPAATFLAFYQQGNVIIIFIGTENSSIQLYHVQNLKLLDNKVVLKDHRIKITGLAFSHSKKVVVSSGADAQLCVWGLEDGKMVTSRYIRPPSNLSGALVGDTMVQFHYDEIHLLVVHESQLSIYDWQLECLCSWFPRDALPAPISSAVYSLGCLLVYAGFRDGAIGIFEAESLTLQCRIAPSAYIPSSISSNGETVYPTVVATHPWKPNQIAVGMSDGAVHVLEPLHTDDGQVESDASSE</sequence>
<comment type="caution">
    <text evidence="2">The sequence shown here is derived from an EMBL/GenBank/DDBJ whole genome shotgun (WGS) entry which is preliminary data.</text>
</comment>
<dbReference type="InterPro" id="IPR036322">
    <property type="entry name" value="WD40_repeat_dom_sf"/>
</dbReference>
<reference evidence="2" key="1">
    <citation type="journal article" date="2019" name="BMC Genomics">
        <title>A new reference genome for Sorghum bicolor reveals high levels of sequence similarity between sweet and grain genotypes: implications for the genetics of sugar metabolism.</title>
        <authorList>
            <person name="Cooper E.A."/>
            <person name="Brenton Z.W."/>
            <person name="Flinn B.S."/>
            <person name="Jenkins J."/>
            <person name="Shu S."/>
            <person name="Flowers D."/>
            <person name="Luo F."/>
            <person name="Wang Y."/>
            <person name="Xia P."/>
            <person name="Barry K."/>
            <person name="Daum C."/>
            <person name="Lipzen A."/>
            <person name="Yoshinaga Y."/>
            <person name="Schmutz J."/>
            <person name="Saski C."/>
            <person name="Vermerris W."/>
            <person name="Kresovich S."/>
        </authorList>
    </citation>
    <scope>NUCLEOTIDE SEQUENCE</scope>
</reference>
<evidence type="ECO:0008006" key="4">
    <source>
        <dbReference type="Google" id="ProtNLM"/>
    </source>
</evidence>
<dbReference type="InterPro" id="IPR027728">
    <property type="entry name" value="Topless_fam"/>
</dbReference>
<dbReference type="InterPro" id="IPR001680">
    <property type="entry name" value="WD40_rpt"/>
</dbReference>
<dbReference type="GO" id="GO:0006355">
    <property type="term" value="P:regulation of DNA-templated transcription"/>
    <property type="evidence" value="ECO:0007669"/>
    <property type="project" value="InterPro"/>
</dbReference>
<dbReference type="PROSITE" id="PS50082">
    <property type="entry name" value="WD_REPEATS_2"/>
    <property type="match status" value="1"/>
</dbReference>
<evidence type="ECO:0000313" key="2">
    <source>
        <dbReference type="EMBL" id="KAG0517028.1"/>
    </source>
</evidence>
<feature type="repeat" description="WD" evidence="1">
    <location>
        <begin position="189"/>
        <end position="230"/>
    </location>
</feature>
<dbReference type="InterPro" id="IPR015943">
    <property type="entry name" value="WD40/YVTN_repeat-like_dom_sf"/>
</dbReference>
<dbReference type="Proteomes" id="UP000807115">
    <property type="component" value="Chromosome 9"/>
</dbReference>
<gene>
    <name evidence="2" type="ORF">BDA96_09G052800</name>
</gene>
<dbReference type="SUPFAM" id="SSF50978">
    <property type="entry name" value="WD40 repeat-like"/>
    <property type="match status" value="1"/>
</dbReference>
<protein>
    <recommendedName>
        <fullName evidence="4">Anaphase-promoting complex subunit 4 WD40 domain-containing protein</fullName>
    </recommendedName>
</protein>
<proteinExistence type="predicted"/>
<evidence type="ECO:0000256" key="1">
    <source>
        <dbReference type="PROSITE-ProRule" id="PRU00221"/>
    </source>
</evidence>
<accession>A0A921Q8F3</accession>
<dbReference type="Gene3D" id="2.130.10.10">
    <property type="entry name" value="YVTN repeat-like/Quinoprotein amine dehydrogenase"/>
    <property type="match status" value="1"/>
</dbReference>
<dbReference type="SMART" id="SM00320">
    <property type="entry name" value="WD40"/>
    <property type="match status" value="4"/>
</dbReference>